<keyword evidence="4" id="KW-1185">Reference proteome</keyword>
<dbReference type="NCBIfam" id="NF005559">
    <property type="entry name" value="PRK07231.1"/>
    <property type="match status" value="1"/>
</dbReference>
<dbReference type="EMBL" id="JAUSVX010000019">
    <property type="protein sequence ID" value="MDQ0474007.1"/>
    <property type="molecule type" value="Genomic_DNA"/>
</dbReference>
<dbReference type="Proteomes" id="UP001242480">
    <property type="component" value="Unassembled WGS sequence"/>
</dbReference>
<evidence type="ECO:0000256" key="2">
    <source>
        <dbReference type="ARBA" id="ARBA00023002"/>
    </source>
</evidence>
<dbReference type="PRINTS" id="PR00081">
    <property type="entry name" value="GDHRDH"/>
</dbReference>
<evidence type="ECO:0000313" key="4">
    <source>
        <dbReference type="Proteomes" id="UP001242480"/>
    </source>
</evidence>
<comment type="similarity">
    <text evidence="1">Belongs to the short-chain dehydrogenases/reductases (SDR) family.</text>
</comment>
<evidence type="ECO:0000313" key="3">
    <source>
        <dbReference type="EMBL" id="MDQ0474007.1"/>
    </source>
</evidence>
<organism evidence="3 4">
    <name type="scientific">Labrys wisconsinensis</name>
    <dbReference type="NCBI Taxonomy" id="425677"/>
    <lineage>
        <taxon>Bacteria</taxon>
        <taxon>Pseudomonadati</taxon>
        <taxon>Pseudomonadota</taxon>
        <taxon>Alphaproteobacteria</taxon>
        <taxon>Hyphomicrobiales</taxon>
        <taxon>Xanthobacteraceae</taxon>
        <taxon>Labrys</taxon>
    </lineage>
</organism>
<reference evidence="3 4" key="1">
    <citation type="submission" date="2023-07" db="EMBL/GenBank/DDBJ databases">
        <title>Genomic Encyclopedia of Type Strains, Phase IV (KMG-IV): sequencing the most valuable type-strain genomes for metagenomic binning, comparative biology and taxonomic classification.</title>
        <authorList>
            <person name="Goeker M."/>
        </authorList>
    </citation>
    <scope>NUCLEOTIDE SEQUENCE [LARGE SCALE GENOMIC DNA]</scope>
    <source>
        <strain evidence="3 4">DSM 19619</strain>
    </source>
</reference>
<dbReference type="PRINTS" id="PR00080">
    <property type="entry name" value="SDRFAMILY"/>
</dbReference>
<dbReference type="SUPFAM" id="SSF51735">
    <property type="entry name" value="NAD(P)-binding Rossmann-fold domains"/>
    <property type="match status" value="1"/>
</dbReference>
<dbReference type="InterPro" id="IPR020904">
    <property type="entry name" value="Sc_DH/Rdtase_CS"/>
</dbReference>
<dbReference type="Gene3D" id="3.40.50.720">
    <property type="entry name" value="NAD(P)-binding Rossmann-like Domain"/>
    <property type="match status" value="1"/>
</dbReference>
<dbReference type="InterPro" id="IPR002347">
    <property type="entry name" value="SDR_fam"/>
</dbReference>
<dbReference type="PANTHER" id="PTHR42760">
    <property type="entry name" value="SHORT-CHAIN DEHYDROGENASES/REDUCTASES FAMILY MEMBER"/>
    <property type="match status" value="1"/>
</dbReference>
<dbReference type="CDD" id="cd05233">
    <property type="entry name" value="SDR_c"/>
    <property type="match status" value="1"/>
</dbReference>
<proteinExistence type="inferred from homology"/>
<dbReference type="RefSeq" id="WP_307282897.1">
    <property type="nucleotide sequence ID" value="NZ_JAUSVX010000019.1"/>
</dbReference>
<dbReference type="PANTHER" id="PTHR42760:SF133">
    <property type="entry name" value="3-OXOACYL-[ACYL-CARRIER-PROTEIN] REDUCTASE"/>
    <property type="match status" value="1"/>
</dbReference>
<dbReference type="PROSITE" id="PS00061">
    <property type="entry name" value="ADH_SHORT"/>
    <property type="match status" value="1"/>
</dbReference>
<accession>A0ABU0JIA1</accession>
<sequence>MKRFEDKVVLVTGASTGIGLETIRRVLAEGGTVYAAHRRRTDGLDLGAARPLHLDVTDEADWGRAIETVTAEAGRLDVLVNNAGVRESGTVEETSLALWHHLIDTNLTSAFLGCRAAVPALRRAGGGAIVNVGSITGIRGTEGMVAYSASKSGLVSMTASLALDLAPDKIRVNCVCPAAIRTRMVTTWLAAAPDEAAAEQAVLRKHPIGRIGEPHEVAGVIAFLASADASFMTGLTIPVDGGRSIR</sequence>
<protein>
    <submittedName>
        <fullName evidence="3">NAD(P)-dependent dehydrogenase (Short-subunit alcohol dehydrogenase family)</fullName>
    </submittedName>
</protein>
<comment type="caution">
    <text evidence="3">The sequence shown here is derived from an EMBL/GenBank/DDBJ whole genome shotgun (WGS) entry which is preliminary data.</text>
</comment>
<keyword evidence="2" id="KW-0560">Oxidoreductase</keyword>
<dbReference type="Pfam" id="PF13561">
    <property type="entry name" value="adh_short_C2"/>
    <property type="match status" value="1"/>
</dbReference>
<name>A0ABU0JIA1_9HYPH</name>
<evidence type="ECO:0000256" key="1">
    <source>
        <dbReference type="ARBA" id="ARBA00006484"/>
    </source>
</evidence>
<gene>
    <name evidence="3" type="ORF">QO011_007046</name>
</gene>
<dbReference type="InterPro" id="IPR036291">
    <property type="entry name" value="NAD(P)-bd_dom_sf"/>
</dbReference>